<proteinExistence type="predicted"/>
<evidence type="ECO:0000313" key="1">
    <source>
        <dbReference type="EMBL" id="CAE8632041.1"/>
    </source>
</evidence>
<feature type="non-terminal residue" evidence="1">
    <location>
        <position position="1"/>
    </location>
</feature>
<keyword evidence="2" id="KW-1185">Reference proteome</keyword>
<accession>A0A813H320</accession>
<dbReference type="EMBL" id="CAJNNV010030296">
    <property type="protein sequence ID" value="CAE8632041.1"/>
    <property type="molecule type" value="Genomic_DNA"/>
</dbReference>
<gene>
    <name evidence="1" type="ORF">PGLA1383_LOCUS48040</name>
</gene>
<organism evidence="1 2">
    <name type="scientific">Polarella glacialis</name>
    <name type="common">Dinoflagellate</name>
    <dbReference type="NCBI Taxonomy" id="89957"/>
    <lineage>
        <taxon>Eukaryota</taxon>
        <taxon>Sar</taxon>
        <taxon>Alveolata</taxon>
        <taxon>Dinophyceae</taxon>
        <taxon>Suessiales</taxon>
        <taxon>Suessiaceae</taxon>
        <taxon>Polarella</taxon>
    </lineage>
</organism>
<evidence type="ECO:0000313" key="2">
    <source>
        <dbReference type="Proteomes" id="UP000654075"/>
    </source>
</evidence>
<name>A0A813H320_POLGL</name>
<dbReference type="AlphaFoldDB" id="A0A813H320"/>
<reference evidence="1" key="1">
    <citation type="submission" date="2021-02" db="EMBL/GenBank/DDBJ databases">
        <authorList>
            <person name="Dougan E. K."/>
            <person name="Rhodes N."/>
            <person name="Thang M."/>
            <person name="Chan C."/>
        </authorList>
    </citation>
    <scope>NUCLEOTIDE SEQUENCE</scope>
</reference>
<dbReference type="Proteomes" id="UP000654075">
    <property type="component" value="Unassembled WGS sequence"/>
</dbReference>
<protein>
    <submittedName>
        <fullName evidence="1">Uncharacterized protein</fullName>
    </submittedName>
</protein>
<sequence length="251" mass="27370">MTVDATFARSCEASGLRVDPGEPYDSPDLCVADLRPRDLLAPTPSLRVKNTFIDGWPESPPPPLQLQKHESCPAAFAPRLAESLEEAASTEASLEGLEEEEEDLTHWRFNGQALEVNLDASSCAGPARLRVAAVLGLSPARISICDSRTGQCVEDHVLMSDLHMEDLSIDVASEEDAKRSEIVYQLTTALNEVCQDNSTASLMRCLDAMKIVTQIEVTLVMKFVISLALKDLSGCEHYADVIAALHTRYPS</sequence>
<comment type="caution">
    <text evidence="1">The sequence shown here is derived from an EMBL/GenBank/DDBJ whole genome shotgun (WGS) entry which is preliminary data.</text>
</comment>